<evidence type="ECO:0000313" key="4">
    <source>
        <dbReference type="Proteomes" id="UP000070371"/>
    </source>
</evidence>
<accession>A0A126V1T7</accession>
<dbReference type="EMBL" id="CP014327">
    <property type="protein sequence ID" value="AML51915.1"/>
    <property type="molecule type" value="Genomic_DNA"/>
</dbReference>
<feature type="domain" description="eCIS core" evidence="2">
    <location>
        <begin position="213"/>
        <end position="285"/>
    </location>
</feature>
<keyword evidence="4" id="KW-1185">Reference proteome</keyword>
<dbReference type="InterPro" id="IPR025295">
    <property type="entry name" value="eCIS_core_dom"/>
</dbReference>
<gene>
    <name evidence="3" type="ORF">RC74_12140</name>
</gene>
<name>A0A126V1T7_9RHOB</name>
<dbReference type="Proteomes" id="UP000070371">
    <property type="component" value="Chromosome"/>
</dbReference>
<protein>
    <recommendedName>
        <fullName evidence="2">eCIS core domain-containing protein</fullName>
    </recommendedName>
</protein>
<dbReference type="Pfam" id="PF13699">
    <property type="entry name" value="eCIS_core"/>
    <property type="match status" value="1"/>
</dbReference>
<feature type="region of interest" description="Disordered" evidence="1">
    <location>
        <begin position="814"/>
        <end position="897"/>
    </location>
</feature>
<feature type="compositionally biased region" description="Basic and acidic residues" evidence="1">
    <location>
        <begin position="29"/>
        <end position="45"/>
    </location>
</feature>
<feature type="region of interest" description="Disordered" evidence="1">
    <location>
        <begin position="1"/>
        <end position="112"/>
    </location>
</feature>
<dbReference type="RefSeq" id="WP_062628243.1">
    <property type="nucleotide sequence ID" value="NZ_CP014327.1"/>
</dbReference>
<evidence type="ECO:0000313" key="3">
    <source>
        <dbReference type="EMBL" id="AML51915.1"/>
    </source>
</evidence>
<reference evidence="3 4" key="1">
    <citation type="submission" date="2016-02" db="EMBL/GenBank/DDBJ databases">
        <title>Complete genome sequence of Halocynthiibacter arcticus PAMC 20958t from arctic marine sediment.</title>
        <authorList>
            <person name="Lee Y.M."/>
            <person name="Baek K."/>
            <person name="Lee H.K."/>
            <person name="Shin S.C."/>
        </authorList>
    </citation>
    <scope>NUCLEOTIDE SEQUENCE [LARGE SCALE GENOMIC DNA]</scope>
    <source>
        <strain evidence="3">PAMC 20958</strain>
    </source>
</reference>
<evidence type="ECO:0000256" key="1">
    <source>
        <dbReference type="SAM" id="MobiDB-lite"/>
    </source>
</evidence>
<dbReference type="STRING" id="1579316.RC74_12140"/>
<feature type="compositionally biased region" description="Basic and acidic residues" evidence="1">
    <location>
        <begin position="75"/>
        <end position="85"/>
    </location>
</feature>
<feature type="compositionally biased region" description="Basic and acidic residues" evidence="1">
    <location>
        <begin position="818"/>
        <end position="827"/>
    </location>
</feature>
<sequence>MEQALDKKAKLKSPVIDKAAPTKGGADVAQDKADIGAMLRPEKGEGAGQKIKVGAANDSAEKEADAVADAITKPQAKDDTPKPEGEEADSSGPMRPNIRGPPALPTPDLNSTTVKSDIVPLIRRVVADQNGSQPNTDALASVPTIDGKMAEVGVSASEEAEFENMSNNDFSVLSDGQNAIMMKSTAGATGQRADYLPDSLARLVQSPGQGSRLPVGLALRMQDMLGVDLRAIRVHTGPQAQILAAHVQARAFAYGADIFLRNPGDIADPHLMAHETAHCIQQGAARPLTRQAIQPQPRAPPATLRRFDEEGDDGWLERGAERLADRLDSYQLLKVLIGRRLFTGATVQQDAMSYVGAFMNFIGANETFEQMKDSGSLERGFQTIREGADRYNLNWPRVRDMFSRAYDDFEWTSPISSLSRIFSPFFSDLVNFGILILKVVAELVAEAFVIGFGPLGQEVWEKIKAIGEVIGLVLENPLGFAMNLLRSVALGIENFGYNILNHVKKGLLAWVLGPLAAMGVQLPETLDLKGIINVLLQVLGLTYPQLRPRIVRALNPRGEIKVTLVERLIEIINILRTDGIAGIWRKFLEYVENLQMTVINGIRDWVVRAVIQAGIRKLVAWSNPAGALLDILLTIYKLIVFFVEKFQQILSFASSIFESIGKIARGQLADAARAIENTLALTIPIMISFLTNLLGLPDIAGTVRNIIEQLRARVHAAVDKVLDFVIKKVKKLIARLIGAFKSDEGEPEGSVNMQGTQHTLAYEQVGRERKLYMNSEKTEVTNAKLTENKEKMEEHCTDPITSEAVPHIDAAAQLAQESEQHEARVARGPESNAASPDNNTKRAETLAQMAEKLSAGTDPNIRSTEAVRSGDEDVDDQSPQSTVQDGETVADDQKTNVEPDMEDMHFRYVIVPEESALEASWGPWSDMVAKRETFKTELQAQGLEGRYAVDLDHNPEYQILWRLGHLEYSDDQRNPGDETNTMTRMFPKISELYGHADLAQPESRTRRGSDRDFVMAIRYDAHRGLSNTQTANVDKFKSLCEYLPSRKAFVPKPGKMADLVSTAWGSPIDAAAQTHQSEVDAAYAKMFEDSFVSDETLADIRSKGPSMIDSAVSVVNGEAPALPEGEAAAGHLGGIGMRRDPVDAELVTGNYSTLASEITQRAPSYGSVFDKHHLVEKSILGVVRDNFTNANLLSALTSSGGTVAGQTVPGTGLGEVATNALQSITSRVPALAGMDTGAEQTTLLANDGFTPQTAFASGSVEAGGYAISVLKVTNGLLGSQSPDNVNTAVSATLGSRLEARASAMRQAITSEYASVSADEDAPPRPRKRRFHRRLRGSDRHCNRKRTIPSEQISWPRCRMCWTN</sequence>
<dbReference type="OrthoDB" id="7387101at2"/>
<proteinExistence type="predicted"/>
<organism evidence="3 4">
    <name type="scientific">Falsihalocynthiibacter arcticus</name>
    <dbReference type="NCBI Taxonomy" id="1579316"/>
    <lineage>
        <taxon>Bacteria</taxon>
        <taxon>Pseudomonadati</taxon>
        <taxon>Pseudomonadota</taxon>
        <taxon>Alphaproteobacteria</taxon>
        <taxon>Rhodobacterales</taxon>
        <taxon>Roseobacteraceae</taxon>
        <taxon>Falsihalocynthiibacter</taxon>
    </lineage>
</organism>
<evidence type="ECO:0000259" key="2">
    <source>
        <dbReference type="Pfam" id="PF13699"/>
    </source>
</evidence>
<dbReference type="KEGG" id="hat:RC74_12140"/>